<protein>
    <submittedName>
        <fullName evidence="1">Uncharacterized protein</fullName>
    </submittedName>
</protein>
<organism evidence="1 2">
    <name type="scientific">Brassica cretica</name>
    <name type="common">Mustard</name>
    <dbReference type="NCBI Taxonomy" id="69181"/>
    <lineage>
        <taxon>Eukaryota</taxon>
        <taxon>Viridiplantae</taxon>
        <taxon>Streptophyta</taxon>
        <taxon>Embryophyta</taxon>
        <taxon>Tracheophyta</taxon>
        <taxon>Spermatophyta</taxon>
        <taxon>Magnoliopsida</taxon>
        <taxon>eudicotyledons</taxon>
        <taxon>Gunneridae</taxon>
        <taxon>Pentapetalae</taxon>
        <taxon>rosids</taxon>
        <taxon>malvids</taxon>
        <taxon>Brassicales</taxon>
        <taxon>Brassicaceae</taxon>
        <taxon>Brassiceae</taxon>
        <taxon>Brassica</taxon>
    </lineage>
</organism>
<comment type="caution">
    <text evidence="1">The sequence shown here is derived from an EMBL/GenBank/DDBJ whole genome shotgun (WGS) entry which is preliminary data.</text>
</comment>
<dbReference type="Proteomes" id="UP000712600">
    <property type="component" value="Unassembled WGS sequence"/>
</dbReference>
<dbReference type="EMBL" id="QGKX02001290">
    <property type="protein sequence ID" value="KAF3539256.1"/>
    <property type="molecule type" value="Genomic_DNA"/>
</dbReference>
<accession>A0A8S9QBQ4</accession>
<proteinExistence type="predicted"/>
<evidence type="ECO:0000313" key="2">
    <source>
        <dbReference type="Proteomes" id="UP000712600"/>
    </source>
</evidence>
<reference evidence="1" key="1">
    <citation type="submission" date="2019-12" db="EMBL/GenBank/DDBJ databases">
        <title>Genome sequencing and annotation of Brassica cretica.</title>
        <authorList>
            <person name="Studholme D.J."/>
            <person name="Sarris P."/>
        </authorList>
    </citation>
    <scope>NUCLEOTIDE SEQUENCE</scope>
    <source>
        <strain evidence="1">PFS-109/04</strain>
        <tissue evidence="1">Leaf</tissue>
    </source>
</reference>
<evidence type="ECO:0000313" key="1">
    <source>
        <dbReference type="EMBL" id="KAF3539256.1"/>
    </source>
</evidence>
<sequence length="70" mass="7754">MFRYWLREMEATLDPSSSVSFREVEAYLDPPSPILASGKGRLTQLRLRRLLVTESGGSQSSALPSLVSLV</sequence>
<gene>
    <name evidence="1" type="ORF">F2Q69_00025017</name>
</gene>
<name>A0A8S9QBQ4_BRACR</name>
<dbReference type="AlphaFoldDB" id="A0A8S9QBQ4"/>